<comment type="caution">
    <text evidence="2">The sequence shown here is derived from an EMBL/GenBank/DDBJ whole genome shotgun (WGS) entry which is preliminary data.</text>
</comment>
<feature type="coiled-coil region" evidence="1">
    <location>
        <begin position="25"/>
        <end position="52"/>
    </location>
</feature>
<reference evidence="2 3" key="1">
    <citation type="submission" date="2022-08" db="EMBL/GenBank/DDBJ databases">
        <title>Polyphasic taxonomy analysis of Qipengyuania sp.RS5-5.</title>
        <authorList>
            <person name="Xamxidin M."/>
            <person name="Wu M."/>
        </authorList>
    </citation>
    <scope>NUCLEOTIDE SEQUENCE [LARGE SCALE GENOMIC DNA]</scope>
    <source>
        <strain evidence="2 3">RS5-5</strain>
    </source>
</reference>
<name>A0ABT1XVI1_9SPHN</name>
<evidence type="ECO:0000256" key="1">
    <source>
        <dbReference type="SAM" id="Coils"/>
    </source>
</evidence>
<organism evidence="2 3">
    <name type="scientific">Parerythrobacter lacustris</name>
    <dbReference type="NCBI Taxonomy" id="2969984"/>
    <lineage>
        <taxon>Bacteria</taxon>
        <taxon>Pseudomonadati</taxon>
        <taxon>Pseudomonadota</taxon>
        <taxon>Alphaproteobacteria</taxon>
        <taxon>Sphingomonadales</taxon>
        <taxon>Erythrobacteraceae</taxon>
        <taxon>Parerythrobacter</taxon>
    </lineage>
</organism>
<gene>
    <name evidence="2" type="ORF">NSO95_15080</name>
</gene>
<keyword evidence="1" id="KW-0175">Coiled coil</keyword>
<keyword evidence="3" id="KW-1185">Reference proteome</keyword>
<dbReference type="Pfam" id="PF09684">
    <property type="entry name" value="Tail_P2_I"/>
    <property type="match status" value="1"/>
</dbReference>
<accession>A0ABT1XVI1</accession>
<dbReference type="Proteomes" id="UP001206067">
    <property type="component" value="Unassembled WGS sequence"/>
</dbReference>
<protein>
    <submittedName>
        <fullName evidence="2">Phage tail protein</fullName>
    </submittedName>
</protein>
<dbReference type="InterPro" id="IPR006521">
    <property type="entry name" value="Tail_protein_I"/>
</dbReference>
<sequence>MRDRVTSPLFEAIPSYARLRDGQEQRALEALLALLTEELQIVERDIDQLFDNWFVETCEAWVLPYIAELIGARPMREIGDSGAGQLRAYIANVLQYRQAKGTAAALEQVARDVSGWPIIAVEFFQHLATSENVNHLRPNRQVVASVRRSDEPQLAHRPFSRASHLPAAGPVTGFSGRFNIPNLGLFVWRQGAQPLFPLISEPSGYLGGPVPSLVTPDGAVRRFDPLGRDLPLVNLPRPDLTIAERVSPLNVPERLRREPLADELDGLRAGNVETPRWFGANPVLRIRLDGAEVPTDKLHCCHLGEAKDGSIRQPGTAGHVLFDPVLGRLSLHDTDKARSLETGFAAPQPFDIGGGAYDRRASLDSWWDDIFVVGEPAPWRIGVSSRIEDQTNDPLQGGPVVGTLRSAIQRWNAESVVGQRGIIAILDSGTYPEAIGGANALELKKGCQLVIVAGGWPGVRSPDGTFERDEAGLTPALRRPHVPTRLGIKAAASDSDVPTRLVLSGIALKDIGIAAGEVLDRLDVLDCTLGVDKGEFVRALWLDGQETLRVTIERSLVGRLRLDDVAAPLSIADSILAFGSDLALGAQGVLSIPKGDLEIARSTIFGRTNARTVEMENCIATGRIEAEHRQQGCVRFSYLPSDSIVPRRFRCVTETSGGSSMKLRPSFVGDRFADPGFGLLSRGCPREILEGADGNLEMGVGYRQRVPARLANLRDAAGEYSPFGLSCGIHFVDE</sequence>
<evidence type="ECO:0000313" key="3">
    <source>
        <dbReference type="Proteomes" id="UP001206067"/>
    </source>
</evidence>
<dbReference type="RefSeq" id="WP_257597157.1">
    <property type="nucleotide sequence ID" value="NZ_JANKHH010000008.1"/>
</dbReference>
<evidence type="ECO:0000313" key="2">
    <source>
        <dbReference type="EMBL" id="MCR2835267.1"/>
    </source>
</evidence>
<dbReference type="EMBL" id="JANKHH010000008">
    <property type="protein sequence ID" value="MCR2835267.1"/>
    <property type="molecule type" value="Genomic_DNA"/>
</dbReference>
<proteinExistence type="predicted"/>